<dbReference type="Proteomes" id="UP000018936">
    <property type="component" value="Unassembled WGS sequence"/>
</dbReference>
<comment type="caution">
    <text evidence="2">The sequence shown here is derived from an EMBL/GenBank/DDBJ whole genome shotgun (WGS) entry which is preliminary data.</text>
</comment>
<gene>
    <name evidence="2" type="ORF">L345_15472</name>
</gene>
<feature type="compositionally biased region" description="Basic and acidic residues" evidence="1">
    <location>
        <begin position="20"/>
        <end position="33"/>
    </location>
</feature>
<feature type="compositionally biased region" description="Basic residues" evidence="1">
    <location>
        <begin position="1"/>
        <end position="19"/>
    </location>
</feature>
<feature type="region of interest" description="Disordered" evidence="1">
    <location>
        <begin position="1"/>
        <end position="33"/>
    </location>
</feature>
<organism evidence="2 3">
    <name type="scientific">Ophiophagus hannah</name>
    <name type="common">King cobra</name>
    <name type="synonym">Naja hannah</name>
    <dbReference type="NCBI Taxonomy" id="8665"/>
    <lineage>
        <taxon>Eukaryota</taxon>
        <taxon>Metazoa</taxon>
        <taxon>Chordata</taxon>
        <taxon>Craniata</taxon>
        <taxon>Vertebrata</taxon>
        <taxon>Euteleostomi</taxon>
        <taxon>Lepidosauria</taxon>
        <taxon>Squamata</taxon>
        <taxon>Bifurcata</taxon>
        <taxon>Unidentata</taxon>
        <taxon>Episquamata</taxon>
        <taxon>Toxicofera</taxon>
        <taxon>Serpentes</taxon>
        <taxon>Colubroidea</taxon>
        <taxon>Elapidae</taxon>
        <taxon>Elapinae</taxon>
        <taxon>Ophiophagus</taxon>
    </lineage>
</organism>
<accession>V8NB53</accession>
<sequence length="125" mass="14170">MEGRKDGRKRKRKERKKREEKKERGGKEGKKEKESWIVFLQTFHDPTRSHHQCYKGVGLEEEEACGVFVHVAASKASSQTIKGQERGNAEKQAGGGHNTLMMFPSWVMQGLQENHQAQSAPGSTY</sequence>
<feature type="non-terminal residue" evidence="2">
    <location>
        <position position="1"/>
    </location>
</feature>
<reference evidence="2 3" key="1">
    <citation type="journal article" date="2013" name="Proc. Natl. Acad. Sci. U.S.A.">
        <title>The king cobra genome reveals dynamic gene evolution and adaptation in the snake venom system.</title>
        <authorList>
            <person name="Vonk F.J."/>
            <person name="Casewell N.R."/>
            <person name="Henkel C.V."/>
            <person name="Heimberg A.M."/>
            <person name="Jansen H.J."/>
            <person name="McCleary R.J."/>
            <person name="Kerkkamp H.M."/>
            <person name="Vos R.A."/>
            <person name="Guerreiro I."/>
            <person name="Calvete J.J."/>
            <person name="Wuster W."/>
            <person name="Woods A.E."/>
            <person name="Logan J.M."/>
            <person name="Harrison R.A."/>
            <person name="Castoe T.A."/>
            <person name="de Koning A.P."/>
            <person name="Pollock D.D."/>
            <person name="Yandell M."/>
            <person name="Calderon D."/>
            <person name="Renjifo C."/>
            <person name="Currier R.B."/>
            <person name="Salgado D."/>
            <person name="Pla D."/>
            <person name="Sanz L."/>
            <person name="Hyder A.S."/>
            <person name="Ribeiro J.M."/>
            <person name="Arntzen J.W."/>
            <person name="van den Thillart G.E."/>
            <person name="Boetzer M."/>
            <person name="Pirovano W."/>
            <person name="Dirks R.P."/>
            <person name="Spaink H.P."/>
            <person name="Duboule D."/>
            <person name="McGlinn E."/>
            <person name="Kini R.M."/>
            <person name="Richardson M.K."/>
        </authorList>
    </citation>
    <scope>NUCLEOTIDE SEQUENCE</scope>
    <source>
        <tissue evidence="2">Blood</tissue>
    </source>
</reference>
<name>V8NB53_OPHHA</name>
<evidence type="ECO:0000256" key="1">
    <source>
        <dbReference type="SAM" id="MobiDB-lite"/>
    </source>
</evidence>
<proteinExistence type="predicted"/>
<feature type="region of interest" description="Disordered" evidence="1">
    <location>
        <begin position="76"/>
        <end position="100"/>
    </location>
</feature>
<keyword evidence="3" id="KW-1185">Reference proteome</keyword>
<protein>
    <submittedName>
        <fullName evidence="2">Uncharacterized protein</fullName>
    </submittedName>
</protein>
<evidence type="ECO:0000313" key="2">
    <source>
        <dbReference type="EMBL" id="ETE58802.1"/>
    </source>
</evidence>
<evidence type="ECO:0000313" key="3">
    <source>
        <dbReference type="Proteomes" id="UP000018936"/>
    </source>
</evidence>
<dbReference type="AlphaFoldDB" id="V8NB53"/>
<dbReference type="EMBL" id="AZIM01006258">
    <property type="protein sequence ID" value="ETE58802.1"/>
    <property type="molecule type" value="Genomic_DNA"/>
</dbReference>